<sequence>MATQDIQDQPQRRQTGPVPAPVSFDLSTAAASAVRRTTGMLLRHKLLIGTVIVLGTGIAGLVALRMTPLYTAQTLIMVEHRKNQVMNYQEVVSGLSTELGALQSEVAILKSPAFAEKVVDKLGLMNDPEFNAALRPEETNWFYYLNPKNWLPDSWWNTARGDRPQIALSPEEKTANEKTSVVNTFLENLAVRPQGRSYVIAVDFDSEDPRKAALIANTLGELYLVDQLDEKFKAAKRATAWLEERITELRREAKTTGEAAEKYRAESGLTNANGETTLIAQQLAELNTNYVLARTKRQEAEAKLREVTTLAQSPRGVSAIGDVLGSPLIQALRQQEVEVQRKIAEAANKYGARHPTLTALQSELRDLQRQIKSDVDRIVQNLGNDVELERGREAALKANLDQLQAQRNQQQESNVTLRTLERDAETSQTMYEAMLTRFQEIAGQTDIQQPDARIVSEAAIPLNPSQPDKKMIVLLALVASATLGVLLAMLREQSERGFRSPHQFEAATGVRSLGIVPAIGRRRRLGTSPAAYAIDRPMSAFAEAMQNLRTTLLLANPDGHQRVILFSSSVPGEGKSSIAAAFARICANSGQKTIILDCDMRRKGLHQMLGLENKRGLYEVLSGECAPNEVIQTDPRTGLHFIASGRGSALPQDMLGSSRMHQLISRLALEYDRVILDSPPVLAVSEGKLLAALADQTVFIVHWGKTKRETAMAGLKEIVEAGGEVVGVLFSQVDIRRHAQYEFPDSGRYHGYRRYYAN</sequence>
<gene>
    <name evidence="22" type="ORF">QSG27_09885</name>
</gene>
<feature type="transmembrane region" description="Helical" evidence="18">
    <location>
        <begin position="46"/>
        <end position="64"/>
    </location>
</feature>
<keyword evidence="10" id="KW-0418">Kinase</keyword>
<dbReference type="InterPro" id="IPR050445">
    <property type="entry name" value="Bact_polysacc_biosynth/exp"/>
</dbReference>
<keyword evidence="8 18" id="KW-0812">Transmembrane</keyword>
<keyword evidence="13 18" id="KW-0472">Membrane</keyword>
<dbReference type="InterPro" id="IPR005700">
    <property type="entry name" value="EPS_ExoP-like"/>
</dbReference>
<dbReference type="InterPro" id="IPR032807">
    <property type="entry name" value="GNVR"/>
</dbReference>
<evidence type="ECO:0000256" key="14">
    <source>
        <dbReference type="ARBA" id="ARBA00023137"/>
    </source>
</evidence>
<evidence type="ECO:0000256" key="9">
    <source>
        <dbReference type="ARBA" id="ARBA00022741"/>
    </source>
</evidence>
<evidence type="ECO:0000256" key="3">
    <source>
        <dbReference type="ARBA" id="ARBA00008883"/>
    </source>
</evidence>
<evidence type="ECO:0000259" key="21">
    <source>
        <dbReference type="Pfam" id="PF13807"/>
    </source>
</evidence>
<dbReference type="Pfam" id="PF13614">
    <property type="entry name" value="AAA_31"/>
    <property type="match status" value="1"/>
</dbReference>
<keyword evidence="5" id="KW-1003">Cell membrane</keyword>
<feature type="domain" description="Polysaccharide chain length determinant N-terminal" evidence="19">
    <location>
        <begin position="38"/>
        <end position="122"/>
    </location>
</feature>
<keyword evidence="14" id="KW-0829">Tyrosine-protein kinase</keyword>
<keyword evidence="11" id="KW-0067">ATP-binding</keyword>
<protein>
    <recommendedName>
        <fullName evidence="4">non-specific protein-tyrosine kinase</fullName>
        <ecNumber evidence="4">2.7.10.2</ecNumber>
    </recommendedName>
</protein>
<evidence type="ECO:0000259" key="20">
    <source>
        <dbReference type="Pfam" id="PF13614"/>
    </source>
</evidence>
<evidence type="ECO:0000256" key="5">
    <source>
        <dbReference type="ARBA" id="ARBA00022475"/>
    </source>
</evidence>
<evidence type="ECO:0000256" key="7">
    <source>
        <dbReference type="ARBA" id="ARBA00022679"/>
    </source>
</evidence>
<feature type="domain" description="AAA" evidence="20">
    <location>
        <begin position="562"/>
        <end position="720"/>
    </location>
</feature>
<dbReference type="NCBIfam" id="TIGR01005">
    <property type="entry name" value="eps_transp_fam"/>
    <property type="match status" value="1"/>
</dbReference>
<dbReference type="InterPro" id="IPR025669">
    <property type="entry name" value="AAA_dom"/>
</dbReference>
<name>A0ABU0WFL3_9PROT</name>
<evidence type="ECO:0000256" key="18">
    <source>
        <dbReference type="SAM" id="Phobius"/>
    </source>
</evidence>
<dbReference type="PANTHER" id="PTHR32309">
    <property type="entry name" value="TYROSINE-PROTEIN KINASE"/>
    <property type="match status" value="1"/>
</dbReference>
<dbReference type="InterPro" id="IPR005702">
    <property type="entry name" value="Wzc-like_C"/>
</dbReference>
<reference evidence="22 23" key="1">
    <citation type="submission" date="2023-06" db="EMBL/GenBank/DDBJ databases">
        <title>Azospirillum isscasensis sp.nov, a bacterium isolated from rhizosphere soil of rice.</title>
        <authorList>
            <person name="Wang H."/>
        </authorList>
    </citation>
    <scope>NUCLEOTIDE SEQUENCE [LARGE SCALE GENOMIC DNA]</scope>
    <source>
        <strain evidence="22 23">C340-1</strain>
    </source>
</reference>
<keyword evidence="23" id="KW-1185">Reference proteome</keyword>
<accession>A0ABU0WFL3</accession>
<comment type="catalytic activity">
    <reaction evidence="15">
        <text>L-tyrosyl-[protein] + ATP = O-phospho-L-tyrosyl-[protein] + ADP + H(+)</text>
        <dbReference type="Rhea" id="RHEA:10596"/>
        <dbReference type="Rhea" id="RHEA-COMP:10136"/>
        <dbReference type="Rhea" id="RHEA-COMP:20101"/>
        <dbReference type="ChEBI" id="CHEBI:15378"/>
        <dbReference type="ChEBI" id="CHEBI:30616"/>
        <dbReference type="ChEBI" id="CHEBI:46858"/>
        <dbReference type="ChEBI" id="CHEBI:61978"/>
        <dbReference type="ChEBI" id="CHEBI:456216"/>
        <dbReference type="EC" id="2.7.10.2"/>
    </reaction>
</comment>
<evidence type="ECO:0000256" key="10">
    <source>
        <dbReference type="ARBA" id="ARBA00022777"/>
    </source>
</evidence>
<dbReference type="Gene3D" id="3.40.50.300">
    <property type="entry name" value="P-loop containing nucleotide triphosphate hydrolases"/>
    <property type="match status" value="1"/>
</dbReference>
<dbReference type="Proteomes" id="UP001227317">
    <property type="component" value="Unassembled WGS sequence"/>
</dbReference>
<dbReference type="Pfam" id="PF02706">
    <property type="entry name" value="Wzz"/>
    <property type="match status" value="1"/>
</dbReference>
<dbReference type="Pfam" id="PF13807">
    <property type="entry name" value="GNVR"/>
    <property type="match status" value="1"/>
</dbReference>
<evidence type="ECO:0000256" key="16">
    <source>
        <dbReference type="SAM" id="Coils"/>
    </source>
</evidence>
<evidence type="ECO:0000313" key="22">
    <source>
        <dbReference type="EMBL" id="MDQ2103002.1"/>
    </source>
</evidence>
<feature type="region of interest" description="Disordered" evidence="17">
    <location>
        <begin position="1"/>
        <end position="20"/>
    </location>
</feature>
<evidence type="ECO:0000256" key="13">
    <source>
        <dbReference type="ARBA" id="ARBA00023136"/>
    </source>
</evidence>
<keyword evidence="6" id="KW-0997">Cell inner membrane</keyword>
<keyword evidence="9" id="KW-0547">Nucleotide-binding</keyword>
<evidence type="ECO:0000256" key="8">
    <source>
        <dbReference type="ARBA" id="ARBA00022692"/>
    </source>
</evidence>
<dbReference type="EMBL" id="JAUJFI010000035">
    <property type="protein sequence ID" value="MDQ2103002.1"/>
    <property type="molecule type" value="Genomic_DNA"/>
</dbReference>
<proteinExistence type="inferred from homology"/>
<evidence type="ECO:0000313" key="23">
    <source>
        <dbReference type="Proteomes" id="UP001227317"/>
    </source>
</evidence>
<keyword evidence="16" id="KW-0175">Coiled coil</keyword>
<feature type="coiled-coil region" evidence="16">
    <location>
        <begin position="329"/>
        <end position="423"/>
    </location>
</feature>
<comment type="caution">
    <text evidence="22">The sequence shown here is derived from an EMBL/GenBank/DDBJ whole genome shotgun (WGS) entry which is preliminary data.</text>
</comment>
<evidence type="ECO:0000256" key="11">
    <source>
        <dbReference type="ARBA" id="ARBA00022840"/>
    </source>
</evidence>
<comment type="similarity">
    <text evidence="3">Belongs to the etk/wzc family.</text>
</comment>
<comment type="subcellular location">
    <subcellularLocation>
        <location evidence="1">Cell inner membrane</location>
        <topology evidence="1">Multi-pass membrane protein</topology>
    </subcellularLocation>
</comment>
<organism evidence="22 23">
    <name type="scientific">Azospirillum isscasi</name>
    <dbReference type="NCBI Taxonomy" id="3053926"/>
    <lineage>
        <taxon>Bacteria</taxon>
        <taxon>Pseudomonadati</taxon>
        <taxon>Pseudomonadota</taxon>
        <taxon>Alphaproteobacteria</taxon>
        <taxon>Rhodospirillales</taxon>
        <taxon>Azospirillaceae</taxon>
        <taxon>Azospirillum</taxon>
    </lineage>
</organism>
<dbReference type="InterPro" id="IPR027417">
    <property type="entry name" value="P-loop_NTPase"/>
</dbReference>
<dbReference type="CDD" id="cd05387">
    <property type="entry name" value="BY-kinase"/>
    <property type="match status" value="1"/>
</dbReference>
<comment type="similarity">
    <text evidence="2">Belongs to the CpsD/CapB family.</text>
</comment>
<feature type="coiled-coil region" evidence="16">
    <location>
        <begin position="232"/>
        <end position="303"/>
    </location>
</feature>
<keyword evidence="12 18" id="KW-1133">Transmembrane helix</keyword>
<evidence type="ECO:0000256" key="4">
    <source>
        <dbReference type="ARBA" id="ARBA00011903"/>
    </source>
</evidence>
<evidence type="ECO:0000256" key="1">
    <source>
        <dbReference type="ARBA" id="ARBA00004429"/>
    </source>
</evidence>
<dbReference type="SUPFAM" id="SSF52540">
    <property type="entry name" value="P-loop containing nucleoside triphosphate hydrolases"/>
    <property type="match status" value="1"/>
</dbReference>
<feature type="compositionally biased region" description="Polar residues" evidence="17">
    <location>
        <begin position="1"/>
        <end position="14"/>
    </location>
</feature>
<dbReference type="PANTHER" id="PTHR32309:SF13">
    <property type="entry name" value="FERRIC ENTEROBACTIN TRANSPORT PROTEIN FEPE"/>
    <property type="match status" value="1"/>
</dbReference>
<evidence type="ECO:0000256" key="12">
    <source>
        <dbReference type="ARBA" id="ARBA00022989"/>
    </source>
</evidence>
<evidence type="ECO:0000256" key="2">
    <source>
        <dbReference type="ARBA" id="ARBA00007316"/>
    </source>
</evidence>
<dbReference type="InterPro" id="IPR003856">
    <property type="entry name" value="LPS_length_determ_N"/>
</dbReference>
<dbReference type="EC" id="2.7.10.2" evidence="4"/>
<evidence type="ECO:0000256" key="6">
    <source>
        <dbReference type="ARBA" id="ARBA00022519"/>
    </source>
</evidence>
<keyword evidence="7" id="KW-0808">Transferase</keyword>
<evidence type="ECO:0000259" key="19">
    <source>
        <dbReference type="Pfam" id="PF02706"/>
    </source>
</evidence>
<evidence type="ECO:0000256" key="15">
    <source>
        <dbReference type="ARBA" id="ARBA00051245"/>
    </source>
</evidence>
<feature type="domain" description="Tyrosine-protein kinase G-rich" evidence="21">
    <location>
        <begin position="417"/>
        <end position="492"/>
    </location>
</feature>
<evidence type="ECO:0000256" key="17">
    <source>
        <dbReference type="SAM" id="MobiDB-lite"/>
    </source>
</evidence>
<dbReference type="RefSeq" id="WP_306705616.1">
    <property type="nucleotide sequence ID" value="NZ_JAUJFI010000035.1"/>
</dbReference>